<evidence type="ECO:0000313" key="9">
    <source>
        <dbReference type="Proteomes" id="UP000030748"/>
    </source>
</evidence>
<dbReference type="AlphaFoldDB" id="A0A022Q5W7"/>
<proteinExistence type="inferred from homology"/>
<organism evidence="8 9">
    <name type="scientific">Erythranthe guttata</name>
    <name type="common">Yellow monkey flower</name>
    <name type="synonym">Mimulus guttatus</name>
    <dbReference type="NCBI Taxonomy" id="4155"/>
    <lineage>
        <taxon>Eukaryota</taxon>
        <taxon>Viridiplantae</taxon>
        <taxon>Streptophyta</taxon>
        <taxon>Embryophyta</taxon>
        <taxon>Tracheophyta</taxon>
        <taxon>Spermatophyta</taxon>
        <taxon>Magnoliopsida</taxon>
        <taxon>eudicotyledons</taxon>
        <taxon>Gunneridae</taxon>
        <taxon>Pentapetalae</taxon>
        <taxon>asterids</taxon>
        <taxon>lamiids</taxon>
        <taxon>Lamiales</taxon>
        <taxon>Phrymaceae</taxon>
        <taxon>Erythranthe</taxon>
    </lineage>
</organism>
<keyword evidence="9" id="KW-1185">Reference proteome</keyword>
<accession>A0A022Q5W7</accession>
<dbReference type="Proteomes" id="UP000030748">
    <property type="component" value="Unassembled WGS sequence"/>
</dbReference>
<dbReference type="PANTHER" id="PTHR32227">
    <property type="entry name" value="GLUCAN ENDO-1,3-BETA-GLUCOSIDASE BG1-RELATED-RELATED"/>
    <property type="match status" value="1"/>
</dbReference>
<dbReference type="Pfam" id="PF00332">
    <property type="entry name" value="Glyco_hydro_17"/>
    <property type="match status" value="1"/>
</dbReference>
<comment type="similarity">
    <text evidence="1 6">Belongs to the glycosyl hydrolase 17 family.</text>
</comment>
<dbReference type="InterPro" id="IPR000490">
    <property type="entry name" value="Glyco_hydro_17"/>
</dbReference>
<evidence type="ECO:0000256" key="2">
    <source>
        <dbReference type="ARBA" id="ARBA00022729"/>
    </source>
</evidence>
<protein>
    <recommendedName>
        <fullName evidence="7">X8 domain-containing protein</fullName>
    </recommendedName>
</protein>
<dbReference type="InterPro" id="IPR017853">
    <property type="entry name" value="GH"/>
</dbReference>
<keyword evidence="5" id="KW-0326">Glycosidase</keyword>
<evidence type="ECO:0000256" key="5">
    <source>
        <dbReference type="ARBA" id="ARBA00023295"/>
    </source>
</evidence>
<reference evidence="8 9" key="1">
    <citation type="journal article" date="2013" name="Proc. Natl. Acad. Sci. U.S.A.">
        <title>Fine-scale variation in meiotic recombination in Mimulus inferred from population shotgun sequencing.</title>
        <authorList>
            <person name="Hellsten U."/>
            <person name="Wright K.M."/>
            <person name="Jenkins J."/>
            <person name="Shu S."/>
            <person name="Yuan Y."/>
            <person name="Wessler S.R."/>
            <person name="Schmutz J."/>
            <person name="Willis J.H."/>
            <person name="Rokhsar D.S."/>
        </authorList>
    </citation>
    <scope>NUCLEOTIDE SEQUENCE [LARGE SCALE GENOMIC DNA]</scope>
    <source>
        <strain evidence="9">cv. DUN x IM62</strain>
    </source>
</reference>
<sequence>MVLRKQKPPRDPPIFSAAAFRVISILLLSSSSVEGIIGISWGRQTTHRLIPSMVVDLLLQNGIRHVKLFSPSDNVLRAFAGGEIAVTMTLPNEGLYNIGYPDLAAYWLQTRIRAYQDLNVNIKYLYVGSEPFSTYYRKKMYINANEALRSIQDAIEANGYKDLVATTPHFTDMLAPDIRKPSEADFHPDWKSKMVEFVGLLNRTNAPFVMDMFPMYSVSQMGWDTEFAFVDNKSNFTIVDDNGLVYTNVFEFFYDSFLTAIAKAGAPHLKLIVGQVGWPTDGYPEATTANAERFFRGTPLRPGISIDVFIYSLADENLNKLTLGGFQRHWGVYRSDGDPKYKIDFTGKGRDIFPTTAKGVVMMPKRWCVFNGDKRNLTKVKKEVEDACMMGDCTPSWPGGSCDNLDFDTNVSYAFNRYFQAMAQSIDDKSITCDFKGLGKVVVKDPSVGSCRFPMEILSAEMADSNGLTNGEDGERRRGFFGLFLLIIFVLELNWGHGFVL</sequence>
<dbReference type="GO" id="GO:0004553">
    <property type="term" value="F:hydrolase activity, hydrolyzing O-glycosyl compounds"/>
    <property type="evidence" value="ECO:0007669"/>
    <property type="project" value="InterPro"/>
</dbReference>
<dbReference type="Pfam" id="PF07983">
    <property type="entry name" value="X8"/>
    <property type="match status" value="1"/>
</dbReference>
<feature type="domain" description="X8" evidence="7">
    <location>
        <begin position="366"/>
        <end position="453"/>
    </location>
</feature>
<name>A0A022Q5W7_ERYGU</name>
<evidence type="ECO:0000256" key="1">
    <source>
        <dbReference type="ARBA" id="ARBA00008773"/>
    </source>
</evidence>
<dbReference type="SUPFAM" id="SSF51445">
    <property type="entry name" value="(Trans)glycosidases"/>
    <property type="match status" value="1"/>
</dbReference>
<evidence type="ECO:0000256" key="4">
    <source>
        <dbReference type="ARBA" id="ARBA00023157"/>
    </source>
</evidence>
<dbReference type="InterPro" id="IPR012946">
    <property type="entry name" value="X8"/>
</dbReference>
<evidence type="ECO:0000256" key="6">
    <source>
        <dbReference type="RuleBase" id="RU004335"/>
    </source>
</evidence>
<dbReference type="GO" id="GO:0005886">
    <property type="term" value="C:plasma membrane"/>
    <property type="evidence" value="ECO:0000318"/>
    <property type="project" value="GO_Central"/>
</dbReference>
<dbReference type="Gene3D" id="3.20.20.80">
    <property type="entry name" value="Glycosidases"/>
    <property type="match status" value="1"/>
</dbReference>
<evidence type="ECO:0000256" key="3">
    <source>
        <dbReference type="ARBA" id="ARBA00022801"/>
    </source>
</evidence>
<evidence type="ECO:0000259" key="7">
    <source>
        <dbReference type="SMART" id="SM00768"/>
    </source>
</evidence>
<dbReference type="InterPro" id="IPR044965">
    <property type="entry name" value="Glyco_hydro_17_plant"/>
</dbReference>
<gene>
    <name evidence="8" type="ORF">MIMGU_mgv1a005003mg</name>
</gene>
<keyword evidence="2" id="KW-0732">Signal</keyword>
<dbReference type="SMART" id="SM00768">
    <property type="entry name" value="X8"/>
    <property type="match status" value="1"/>
</dbReference>
<dbReference type="GO" id="GO:0005975">
    <property type="term" value="P:carbohydrate metabolic process"/>
    <property type="evidence" value="ECO:0007669"/>
    <property type="project" value="InterPro"/>
</dbReference>
<keyword evidence="3" id="KW-0378">Hydrolase</keyword>
<dbReference type="EMBL" id="KI632147">
    <property type="protein sequence ID" value="EYU24052.1"/>
    <property type="molecule type" value="Genomic_DNA"/>
</dbReference>
<keyword evidence="4" id="KW-1015">Disulfide bond</keyword>
<dbReference type="eggNOG" id="ENOG502SIE4">
    <property type="taxonomic scope" value="Eukaryota"/>
</dbReference>
<evidence type="ECO:0000313" key="8">
    <source>
        <dbReference type="EMBL" id="EYU24052.1"/>
    </source>
</evidence>
<dbReference type="STRING" id="4155.A0A022Q5W7"/>